<dbReference type="SUPFAM" id="SSF143011">
    <property type="entry name" value="RelE-like"/>
    <property type="match status" value="1"/>
</dbReference>
<comment type="caution">
    <text evidence="2">The sequence shown here is derived from an EMBL/GenBank/DDBJ whole genome shotgun (WGS) entry which is preliminary data.</text>
</comment>
<evidence type="ECO:0000313" key="3">
    <source>
        <dbReference type="Proteomes" id="UP000239720"/>
    </source>
</evidence>
<organism evidence="2 3">
    <name type="scientific">Acetivibrio saccincola</name>
    <dbReference type="NCBI Taxonomy" id="1677857"/>
    <lineage>
        <taxon>Bacteria</taxon>
        <taxon>Bacillati</taxon>
        <taxon>Bacillota</taxon>
        <taxon>Clostridia</taxon>
        <taxon>Eubacteriales</taxon>
        <taxon>Oscillospiraceae</taxon>
        <taxon>Acetivibrio</taxon>
    </lineage>
</organism>
<proteinExistence type="predicted"/>
<evidence type="ECO:0000313" key="2">
    <source>
        <dbReference type="EMBL" id="PQQ65515.1"/>
    </source>
</evidence>
<sequence>MYKLVVTELAHQDLDSIISYIAIQLANPTAASDFLYEVDKCYGYLKSNPVMYSKCNDSRLEKEGYRKAIIKNYILVYKIDETNKTVIVLRFFYGARDYAKLL</sequence>
<dbReference type="OrthoDB" id="3268478at2"/>
<evidence type="ECO:0000256" key="1">
    <source>
        <dbReference type="ARBA" id="ARBA00022649"/>
    </source>
</evidence>
<dbReference type="Proteomes" id="UP000239720">
    <property type="component" value="Unassembled WGS sequence"/>
</dbReference>
<keyword evidence="1" id="KW-1277">Toxin-antitoxin system</keyword>
<reference evidence="2 3" key="1">
    <citation type="journal article" date="2018" name="Syst. Appl. Microbiol.">
        <title>Characterization and high-quality draft genome sequence of Herbivorax saccincola A7, an anaerobic, alkaliphilic, thermophilic, cellulolytic, and xylanolytic bacterium.</title>
        <authorList>
            <person name="Aikawa S."/>
            <person name="Baramee S."/>
            <person name="Sermsathanaswadi J."/>
            <person name="Thianheng P."/>
            <person name="Tachaapaikoon C."/>
            <person name="Shikata A."/>
            <person name="Waeonukul R."/>
            <person name="Pason P."/>
            <person name="Ratanakhanokchai K."/>
            <person name="Kosugi A."/>
        </authorList>
    </citation>
    <scope>NUCLEOTIDE SEQUENCE [LARGE SCALE GENOMIC DNA]</scope>
    <source>
        <strain evidence="2 3">A7</strain>
    </source>
</reference>
<dbReference type="RefSeq" id="WP_105367420.1">
    <property type="nucleotide sequence ID" value="NZ_NEMB01000003.1"/>
</dbReference>
<accession>A0A2S8R6U5</accession>
<dbReference type="InterPro" id="IPR007712">
    <property type="entry name" value="RelE/ParE_toxin"/>
</dbReference>
<gene>
    <name evidence="2" type="ORF">B9R14_01185</name>
</gene>
<dbReference type="EMBL" id="NEMB01000003">
    <property type="protein sequence ID" value="PQQ65515.1"/>
    <property type="molecule type" value="Genomic_DNA"/>
</dbReference>
<dbReference type="AlphaFoldDB" id="A0A2S8R6U5"/>
<dbReference type="InterPro" id="IPR035093">
    <property type="entry name" value="RelE/ParE_toxin_dom_sf"/>
</dbReference>
<name>A0A2S8R6U5_9FIRM</name>
<dbReference type="Pfam" id="PF05016">
    <property type="entry name" value="ParE_toxin"/>
    <property type="match status" value="1"/>
</dbReference>
<dbReference type="Gene3D" id="3.30.2310.20">
    <property type="entry name" value="RelE-like"/>
    <property type="match status" value="1"/>
</dbReference>
<protein>
    <submittedName>
        <fullName evidence="2">Plasmid stabilization protein</fullName>
    </submittedName>
</protein>